<evidence type="ECO:0000259" key="3">
    <source>
        <dbReference type="PROSITE" id="PS51782"/>
    </source>
</evidence>
<organism evidence="4 5">
    <name type="scientific">Desulfosarcina ovata subsp. sediminis</name>
    <dbReference type="NCBI Taxonomy" id="885957"/>
    <lineage>
        <taxon>Bacteria</taxon>
        <taxon>Pseudomonadati</taxon>
        <taxon>Thermodesulfobacteriota</taxon>
        <taxon>Desulfobacteria</taxon>
        <taxon>Desulfobacterales</taxon>
        <taxon>Desulfosarcinaceae</taxon>
        <taxon>Desulfosarcina</taxon>
    </lineage>
</organism>
<dbReference type="EMBL" id="AP021876">
    <property type="protein sequence ID" value="BBO79577.1"/>
    <property type="molecule type" value="Genomic_DNA"/>
</dbReference>
<reference evidence="4 5" key="1">
    <citation type="submission" date="2019-11" db="EMBL/GenBank/DDBJ databases">
        <title>Comparative genomics of hydrocarbon-degrading Desulfosarcina strains.</title>
        <authorList>
            <person name="Watanabe M."/>
            <person name="Kojima H."/>
            <person name="Fukui M."/>
        </authorList>
    </citation>
    <scope>NUCLEOTIDE SEQUENCE [LARGE SCALE GENOMIC DNA]</scope>
    <source>
        <strain evidence="4 5">28bB2T</strain>
    </source>
</reference>
<dbReference type="PANTHER" id="PTHR33734:SF22">
    <property type="entry name" value="MEMBRANE-BOUND LYTIC MUREIN TRANSGLYCOSYLASE D"/>
    <property type="match status" value="1"/>
</dbReference>
<dbReference type="AlphaFoldDB" id="A0A5K7ZI04"/>
<dbReference type="PANTHER" id="PTHR33734">
    <property type="entry name" value="LYSM DOMAIN-CONTAINING GPI-ANCHORED PROTEIN 2"/>
    <property type="match status" value="1"/>
</dbReference>
<keyword evidence="2" id="KW-0812">Transmembrane</keyword>
<dbReference type="SUPFAM" id="SSF54106">
    <property type="entry name" value="LysM domain"/>
    <property type="match status" value="1"/>
</dbReference>
<evidence type="ECO:0000256" key="1">
    <source>
        <dbReference type="SAM" id="MobiDB-lite"/>
    </source>
</evidence>
<keyword evidence="2" id="KW-1133">Transmembrane helix</keyword>
<dbReference type="Pfam" id="PF01476">
    <property type="entry name" value="LysM"/>
    <property type="match status" value="1"/>
</dbReference>
<evidence type="ECO:0000256" key="2">
    <source>
        <dbReference type="SAM" id="Phobius"/>
    </source>
</evidence>
<dbReference type="RefSeq" id="WP_155320733.1">
    <property type="nucleotide sequence ID" value="NZ_AP021876.1"/>
</dbReference>
<keyword evidence="2" id="KW-0472">Membrane</keyword>
<accession>A0A5K7ZI04</accession>
<sequence>MKWKDTGGAESPAPEPKDPYYEDDGYPSFKEKGLKTSGILSANPVHYLYWGLGIALVIGVVLLVILLFSYGGDPVGADRIAELEQRIEQLEQQLQKVEGVDEKVTRIWEQAKAFETFKTRFDRSEASTSLRMDHLAMSLDALQKKTDTVAQKVGRLEKAPSPRTNAASPSVVKKTAAVKTHIVTAGDTLYSVSRKYNLSVEQLRSINNLNKEDVIHVGQTLTVSVPGN</sequence>
<feature type="transmembrane region" description="Helical" evidence="2">
    <location>
        <begin position="47"/>
        <end position="70"/>
    </location>
</feature>
<dbReference type="GO" id="GO:0008932">
    <property type="term" value="F:lytic endotransglycosylase activity"/>
    <property type="evidence" value="ECO:0007669"/>
    <property type="project" value="TreeGrafter"/>
</dbReference>
<feature type="domain" description="LysM" evidence="3">
    <location>
        <begin position="179"/>
        <end position="223"/>
    </location>
</feature>
<feature type="region of interest" description="Disordered" evidence="1">
    <location>
        <begin position="1"/>
        <end position="24"/>
    </location>
</feature>
<evidence type="ECO:0000313" key="5">
    <source>
        <dbReference type="Proteomes" id="UP000425960"/>
    </source>
</evidence>
<dbReference type="InterPro" id="IPR036779">
    <property type="entry name" value="LysM_dom_sf"/>
</dbReference>
<evidence type="ECO:0000313" key="4">
    <source>
        <dbReference type="EMBL" id="BBO79577.1"/>
    </source>
</evidence>
<proteinExistence type="predicted"/>
<protein>
    <recommendedName>
        <fullName evidence="3">LysM domain-containing protein</fullName>
    </recommendedName>
</protein>
<dbReference type="Gene3D" id="3.10.350.10">
    <property type="entry name" value="LysM domain"/>
    <property type="match status" value="1"/>
</dbReference>
<dbReference type="CDD" id="cd00118">
    <property type="entry name" value="LysM"/>
    <property type="match status" value="1"/>
</dbReference>
<dbReference type="SMART" id="SM00257">
    <property type="entry name" value="LysM"/>
    <property type="match status" value="1"/>
</dbReference>
<dbReference type="PROSITE" id="PS51782">
    <property type="entry name" value="LYSM"/>
    <property type="match status" value="1"/>
</dbReference>
<dbReference type="KEGG" id="dov:DSCO28_01430"/>
<name>A0A5K7ZI04_9BACT</name>
<dbReference type="Proteomes" id="UP000425960">
    <property type="component" value="Chromosome"/>
</dbReference>
<gene>
    <name evidence="4" type="ORF">DSCO28_01430</name>
</gene>
<dbReference type="InterPro" id="IPR018392">
    <property type="entry name" value="LysM"/>
</dbReference>